<evidence type="ECO:0000256" key="7">
    <source>
        <dbReference type="SAM" id="Phobius"/>
    </source>
</evidence>
<evidence type="ECO:0000313" key="9">
    <source>
        <dbReference type="EMBL" id="KIP98109.1"/>
    </source>
</evidence>
<name>A0A0D0KMB0_AGRTU</name>
<keyword evidence="6 7" id="KW-0472">Membrane</keyword>
<protein>
    <recommendedName>
        <fullName evidence="3">Type IV secretion system protein virB8</fullName>
    </recommendedName>
</protein>
<sequence>MSKATNPKLISYFQEGHVWEGDIVRLSKRSARIAWAVAITAIVISLLALASLVLLVPLKTFEPYLVMVDKNTGYVEVKTTVDTNYDELTIGERQAVTQANVVRFIRMREGYDAPMLKENFGIAALLSTGEAARELQELYSSTNAKNPTKIYGKSKRVLVDVKSVTFLNETTASVRFSTEEKSDVETVTKHYVAVVRFRYTSQPRENVWMFDNPLGFQVYSYRRDQETVTSGSGN</sequence>
<feature type="domain" description="Bacterial virulence protein VirB8" evidence="8">
    <location>
        <begin position="19"/>
        <end position="226"/>
    </location>
</feature>
<evidence type="ECO:0000259" key="8">
    <source>
        <dbReference type="Pfam" id="PF04335"/>
    </source>
</evidence>
<accession>A0A0D0KMB0</accession>
<evidence type="ECO:0000313" key="10">
    <source>
        <dbReference type="Proteomes" id="UP000035017"/>
    </source>
</evidence>
<reference evidence="9 10" key="1">
    <citation type="submission" date="2014-12" db="EMBL/GenBank/DDBJ databases">
        <title>16Stimator: statistical estimation of ribosomal gene copy numbers from draft genome assemblies.</title>
        <authorList>
            <person name="Perisin M.A."/>
            <person name="Vetter M."/>
            <person name="Gilbert J.A."/>
            <person name="Bergelson J."/>
        </authorList>
    </citation>
    <scope>NUCLEOTIDE SEQUENCE [LARGE SCALE GENOMIC DNA]</scope>
    <source>
        <strain evidence="9 10">MEJ076</strain>
    </source>
</reference>
<dbReference type="GO" id="GO:0030255">
    <property type="term" value="P:protein secretion by the type IV secretion system"/>
    <property type="evidence" value="ECO:0007669"/>
    <property type="project" value="InterPro"/>
</dbReference>
<dbReference type="SUPFAM" id="SSF54427">
    <property type="entry name" value="NTF2-like"/>
    <property type="match status" value="1"/>
</dbReference>
<comment type="similarity">
    <text evidence="2">Belongs to the virB8 family.</text>
</comment>
<dbReference type="InterPro" id="IPR032710">
    <property type="entry name" value="NTF2-like_dom_sf"/>
</dbReference>
<evidence type="ECO:0000256" key="5">
    <source>
        <dbReference type="ARBA" id="ARBA00022989"/>
    </source>
</evidence>
<dbReference type="OrthoDB" id="7366154at2"/>
<gene>
    <name evidence="9" type="ORF">RU07_23055</name>
</gene>
<dbReference type="InterPro" id="IPR007430">
    <property type="entry name" value="VirB8"/>
</dbReference>
<keyword evidence="4 7" id="KW-0812">Transmembrane</keyword>
<keyword evidence="5 7" id="KW-1133">Transmembrane helix</keyword>
<comment type="subcellular location">
    <subcellularLocation>
        <location evidence="1">Cell membrane</location>
        <topology evidence="1">Single-pass membrane protein</topology>
    </subcellularLocation>
</comment>
<comment type="caution">
    <text evidence="9">The sequence shown here is derived from an EMBL/GenBank/DDBJ whole genome shotgun (WGS) entry which is preliminary data.</text>
</comment>
<proteinExistence type="inferred from homology"/>
<evidence type="ECO:0000256" key="4">
    <source>
        <dbReference type="ARBA" id="ARBA00022692"/>
    </source>
</evidence>
<evidence type="ECO:0000256" key="6">
    <source>
        <dbReference type="ARBA" id="ARBA00023136"/>
    </source>
</evidence>
<evidence type="ECO:0000256" key="2">
    <source>
        <dbReference type="ARBA" id="ARBA00011070"/>
    </source>
</evidence>
<dbReference type="Gene3D" id="3.10.450.230">
    <property type="entry name" value="VirB8 protein"/>
    <property type="match status" value="1"/>
</dbReference>
<dbReference type="PIRSF" id="PIRSF003299">
    <property type="entry name" value="VirB8_PtlE"/>
    <property type="match status" value="1"/>
</dbReference>
<organism evidence="9 10">
    <name type="scientific">Agrobacterium tumefaciens</name>
    <dbReference type="NCBI Taxonomy" id="358"/>
    <lineage>
        <taxon>Bacteria</taxon>
        <taxon>Pseudomonadati</taxon>
        <taxon>Pseudomonadota</taxon>
        <taxon>Alphaproteobacteria</taxon>
        <taxon>Hyphomicrobiales</taxon>
        <taxon>Rhizobiaceae</taxon>
        <taxon>Rhizobium/Agrobacterium group</taxon>
        <taxon>Agrobacterium</taxon>
        <taxon>Agrobacterium tumefaciens complex</taxon>
    </lineage>
</organism>
<dbReference type="GO" id="GO:0005886">
    <property type="term" value="C:plasma membrane"/>
    <property type="evidence" value="ECO:0007669"/>
    <property type="project" value="UniProtKB-SubCell"/>
</dbReference>
<dbReference type="Pfam" id="PF04335">
    <property type="entry name" value="VirB8"/>
    <property type="match status" value="1"/>
</dbReference>
<evidence type="ECO:0000256" key="3">
    <source>
        <dbReference type="ARBA" id="ARBA00014420"/>
    </source>
</evidence>
<feature type="transmembrane region" description="Helical" evidence="7">
    <location>
        <begin position="33"/>
        <end position="58"/>
    </location>
</feature>
<dbReference type="EMBL" id="JXQV01000045">
    <property type="protein sequence ID" value="KIP98109.1"/>
    <property type="molecule type" value="Genomic_DNA"/>
</dbReference>
<dbReference type="Proteomes" id="UP000035017">
    <property type="component" value="Unassembled WGS sequence"/>
</dbReference>
<evidence type="ECO:0000256" key="1">
    <source>
        <dbReference type="ARBA" id="ARBA00004162"/>
    </source>
</evidence>
<dbReference type="InterPro" id="IPR026264">
    <property type="entry name" value="VirB8/PtlE"/>
</dbReference>
<dbReference type="AlphaFoldDB" id="A0A0D0KMB0"/>
<dbReference type="CDD" id="cd16424">
    <property type="entry name" value="VirB8"/>
    <property type="match status" value="1"/>
</dbReference>